<keyword evidence="4" id="KW-0238">DNA-binding</keyword>
<dbReference type="PANTHER" id="PTHR48111:SF1">
    <property type="entry name" value="TWO-COMPONENT RESPONSE REGULATOR ORR33"/>
    <property type="match status" value="1"/>
</dbReference>
<protein>
    <submittedName>
        <fullName evidence="8">Response regulator</fullName>
    </submittedName>
</protein>
<reference evidence="9" key="1">
    <citation type="journal article" date="2019" name="Int. J. Syst. Evol. Microbiol.">
        <title>The Global Catalogue of Microorganisms (GCM) 10K type strain sequencing project: providing services to taxonomists for standard genome sequencing and annotation.</title>
        <authorList>
            <consortium name="The Broad Institute Genomics Platform"/>
            <consortium name="The Broad Institute Genome Sequencing Center for Infectious Disease"/>
            <person name="Wu L."/>
            <person name="Ma J."/>
        </authorList>
    </citation>
    <scope>NUCLEOTIDE SEQUENCE [LARGE SCALE GENOMIC DNA]</scope>
    <source>
        <strain evidence="9">JCM 17130</strain>
    </source>
</reference>
<sequence length="133" mass="14445">MNPSNNPESKMRSLPPLRILLCEDEQLIRMLLADTLSHKGHHVFEASSAKTALQHDLDNVDVLITDIGLPDGSGIDLAQAVRIRRPNLPVIYATGHADHGLTLDAHSAAVIKPYGAEKLFEAMERVTGHAPSV</sequence>
<evidence type="ECO:0000256" key="5">
    <source>
        <dbReference type="ARBA" id="ARBA00023163"/>
    </source>
</evidence>
<keyword evidence="9" id="KW-1185">Reference proteome</keyword>
<evidence type="ECO:0000256" key="4">
    <source>
        <dbReference type="ARBA" id="ARBA00023125"/>
    </source>
</evidence>
<evidence type="ECO:0000256" key="3">
    <source>
        <dbReference type="ARBA" id="ARBA00023015"/>
    </source>
</evidence>
<keyword evidence="2" id="KW-0902">Two-component regulatory system</keyword>
<feature type="modified residue" description="4-aspartylphosphate" evidence="6">
    <location>
        <position position="66"/>
    </location>
</feature>
<dbReference type="Gene3D" id="3.40.50.2300">
    <property type="match status" value="1"/>
</dbReference>
<evidence type="ECO:0000256" key="1">
    <source>
        <dbReference type="ARBA" id="ARBA00022553"/>
    </source>
</evidence>
<evidence type="ECO:0000313" key="9">
    <source>
        <dbReference type="Proteomes" id="UP001596013"/>
    </source>
</evidence>
<dbReference type="RefSeq" id="WP_377306004.1">
    <property type="nucleotide sequence ID" value="NZ_JBHSMK010000009.1"/>
</dbReference>
<evidence type="ECO:0000256" key="2">
    <source>
        <dbReference type="ARBA" id="ARBA00023012"/>
    </source>
</evidence>
<accession>A0ABW0JND4</accession>
<dbReference type="InterPro" id="IPR001789">
    <property type="entry name" value="Sig_transdc_resp-reg_receiver"/>
</dbReference>
<gene>
    <name evidence="8" type="ORF">ACFPME_13095</name>
</gene>
<feature type="domain" description="Response regulatory" evidence="7">
    <location>
        <begin position="18"/>
        <end position="127"/>
    </location>
</feature>
<dbReference type="PANTHER" id="PTHR48111">
    <property type="entry name" value="REGULATOR OF RPOS"/>
    <property type="match status" value="1"/>
</dbReference>
<dbReference type="InterPro" id="IPR011006">
    <property type="entry name" value="CheY-like_superfamily"/>
</dbReference>
<dbReference type="Pfam" id="PF00072">
    <property type="entry name" value="Response_reg"/>
    <property type="match status" value="1"/>
</dbReference>
<keyword evidence="5" id="KW-0804">Transcription</keyword>
<dbReference type="Proteomes" id="UP001596013">
    <property type="component" value="Unassembled WGS sequence"/>
</dbReference>
<evidence type="ECO:0000259" key="7">
    <source>
        <dbReference type="PROSITE" id="PS50110"/>
    </source>
</evidence>
<comment type="caution">
    <text evidence="8">The sequence shown here is derived from an EMBL/GenBank/DDBJ whole genome shotgun (WGS) entry which is preliminary data.</text>
</comment>
<dbReference type="EMBL" id="JBHSMK010000009">
    <property type="protein sequence ID" value="MFC5437494.1"/>
    <property type="molecule type" value="Genomic_DNA"/>
</dbReference>
<dbReference type="SMART" id="SM00448">
    <property type="entry name" value="REC"/>
    <property type="match status" value="1"/>
</dbReference>
<evidence type="ECO:0000313" key="8">
    <source>
        <dbReference type="EMBL" id="MFC5437494.1"/>
    </source>
</evidence>
<dbReference type="CDD" id="cd00156">
    <property type="entry name" value="REC"/>
    <property type="match status" value="1"/>
</dbReference>
<name>A0ABW0JND4_9GAMM</name>
<keyword evidence="1 6" id="KW-0597">Phosphoprotein</keyword>
<keyword evidence="3" id="KW-0805">Transcription regulation</keyword>
<evidence type="ECO:0000256" key="6">
    <source>
        <dbReference type="PROSITE-ProRule" id="PRU00169"/>
    </source>
</evidence>
<dbReference type="PROSITE" id="PS50110">
    <property type="entry name" value="RESPONSE_REGULATORY"/>
    <property type="match status" value="1"/>
</dbReference>
<proteinExistence type="predicted"/>
<organism evidence="8 9">
    <name type="scientific">Rhodanobacter umsongensis</name>
    <dbReference type="NCBI Taxonomy" id="633153"/>
    <lineage>
        <taxon>Bacteria</taxon>
        <taxon>Pseudomonadati</taxon>
        <taxon>Pseudomonadota</taxon>
        <taxon>Gammaproteobacteria</taxon>
        <taxon>Lysobacterales</taxon>
        <taxon>Rhodanobacteraceae</taxon>
        <taxon>Rhodanobacter</taxon>
    </lineage>
</organism>
<dbReference type="SUPFAM" id="SSF52172">
    <property type="entry name" value="CheY-like"/>
    <property type="match status" value="1"/>
</dbReference>
<dbReference type="InterPro" id="IPR039420">
    <property type="entry name" value="WalR-like"/>
</dbReference>